<dbReference type="GO" id="GO:0046872">
    <property type="term" value="F:metal ion binding"/>
    <property type="evidence" value="ECO:0007669"/>
    <property type="project" value="UniProtKB-KW"/>
</dbReference>
<dbReference type="InterPro" id="IPR042098">
    <property type="entry name" value="TauD-like_sf"/>
</dbReference>
<name>A0A937JA08_9GAMM</name>
<protein>
    <submittedName>
        <fullName evidence="7">TauD/TfdA family dioxygenase</fullName>
    </submittedName>
</protein>
<keyword evidence="3 7" id="KW-0223">Dioxygenase</keyword>
<evidence type="ECO:0000256" key="4">
    <source>
        <dbReference type="ARBA" id="ARBA00023002"/>
    </source>
</evidence>
<dbReference type="GO" id="GO:0000908">
    <property type="term" value="F:taurine dioxygenase activity"/>
    <property type="evidence" value="ECO:0007669"/>
    <property type="project" value="TreeGrafter"/>
</dbReference>
<dbReference type="GO" id="GO:0006790">
    <property type="term" value="P:sulfur compound metabolic process"/>
    <property type="evidence" value="ECO:0007669"/>
    <property type="project" value="TreeGrafter"/>
</dbReference>
<sequence length="285" mass="32695">MKYKESNSISQIGVEITDVDISKPLGKDELNTIHDLWVKNAVAIFPNQTLSHTEYNNFAMQFGSFGDELFLTPMKSQIHIVELRRKATEEAMHFGGSWHSDWSFQPSPPAATMLHSKIVPPIGGDTLFSNSALAYEELPNELKNKVDNLNGIHSAKLPYADNGFYALENKKRTMKIKSSKLANKHHLHPIVREHINTKEKSLFINPVYTIGVEGMDDMEAFELLSKLFEHMTQDKYIYRHQWDENMLIMWDNRSVMHMAEGGYDGYERLMHRITIAGETPIKSIQ</sequence>
<dbReference type="InterPro" id="IPR051323">
    <property type="entry name" value="AtsK-like"/>
</dbReference>
<comment type="similarity">
    <text evidence="1">Belongs to the TfdA dioxygenase family.</text>
</comment>
<reference evidence="7" key="1">
    <citation type="submission" date="2020-10" db="EMBL/GenBank/DDBJ databases">
        <title>Microbiome of the Black Sea water column analyzed by genome centric metagenomics.</title>
        <authorList>
            <person name="Cabello-Yeves P.J."/>
            <person name="Callieri C."/>
            <person name="Picazo A."/>
            <person name="Mehrshad M."/>
            <person name="Haro-Moreno J.M."/>
            <person name="Roda-Garcia J."/>
            <person name="Dzembekova N."/>
            <person name="Slabakova V."/>
            <person name="Slabakova N."/>
            <person name="Moncheva S."/>
            <person name="Rodriguez-Valera F."/>
        </authorList>
    </citation>
    <scope>NUCLEOTIDE SEQUENCE</scope>
    <source>
        <strain evidence="7">BS30m-G43</strain>
    </source>
</reference>
<dbReference type="Proteomes" id="UP000705230">
    <property type="component" value="Unassembled WGS sequence"/>
</dbReference>
<evidence type="ECO:0000256" key="1">
    <source>
        <dbReference type="ARBA" id="ARBA00005896"/>
    </source>
</evidence>
<dbReference type="AlphaFoldDB" id="A0A937JA08"/>
<evidence type="ECO:0000256" key="2">
    <source>
        <dbReference type="ARBA" id="ARBA00022723"/>
    </source>
</evidence>
<dbReference type="PANTHER" id="PTHR30468:SF1">
    <property type="entry name" value="ALPHA-KETOGLUTARATE-DEPENDENT SULFONATE DIOXYGENASE"/>
    <property type="match status" value="1"/>
</dbReference>
<dbReference type="SUPFAM" id="SSF51197">
    <property type="entry name" value="Clavaminate synthase-like"/>
    <property type="match status" value="1"/>
</dbReference>
<feature type="domain" description="TauD/TfdA-like" evidence="6">
    <location>
        <begin position="10"/>
        <end position="274"/>
    </location>
</feature>
<evidence type="ECO:0000313" key="8">
    <source>
        <dbReference type="Proteomes" id="UP000705230"/>
    </source>
</evidence>
<dbReference type="GO" id="GO:0005737">
    <property type="term" value="C:cytoplasm"/>
    <property type="evidence" value="ECO:0007669"/>
    <property type="project" value="TreeGrafter"/>
</dbReference>
<dbReference type="Pfam" id="PF02668">
    <property type="entry name" value="TauD"/>
    <property type="match status" value="1"/>
</dbReference>
<comment type="caution">
    <text evidence="7">The sequence shown here is derived from an EMBL/GenBank/DDBJ whole genome shotgun (WGS) entry which is preliminary data.</text>
</comment>
<proteinExistence type="inferred from homology"/>
<keyword evidence="2" id="KW-0479">Metal-binding</keyword>
<dbReference type="EMBL" id="JADHSG010000001">
    <property type="protein sequence ID" value="MBL6902613.1"/>
    <property type="molecule type" value="Genomic_DNA"/>
</dbReference>
<dbReference type="Gene3D" id="3.60.130.10">
    <property type="entry name" value="Clavaminate synthase-like"/>
    <property type="match status" value="1"/>
</dbReference>
<evidence type="ECO:0000313" key="7">
    <source>
        <dbReference type="EMBL" id="MBL6902613.1"/>
    </source>
</evidence>
<evidence type="ECO:0000259" key="6">
    <source>
        <dbReference type="Pfam" id="PF02668"/>
    </source>
</evidence>
<keyword evidence="4" id="KW-0560">Oxidoreductase</keyword>
<gene>
    <name evidence="7" type="ORF">ISR29_00220</name>
</gene>
<organism evidence="7 8">
    <name type="scientific">SAR86 cluster bacterium</name>
    <dbReference type="NCBI Taxonomy" id="2030880"/>
    <lineage>
        <taxon>Bacteria</taxon>
        <taxon>Pseudomonadati</taxon>
        <taxon>Pseudomonadota</taxon>
        <taxon>Gammaproteobacteria</taxon>
        <taxon>SAR86 cluster</taxon>
    </lineage>
</organism>
<evidence type="ECO:0000256" key="3">
    <source>
        <dbReference type="ARBA" id="ARBA00022964"/>
    </source>
</evidence>
<dbReference type="PANTHER" id="PTHR30468">
    <property type="entry name" value="ALPHA-KETOGLUTARATE-DEPENDENT SULFONATE DIOXYGENASE"/>
    <property type="match status" value="1"/>
</dbReference>
<dbReference type="InterPro" id="IPR003819">
    <property type="entry name" value="TauD/TfdA-like"/>
</dbReference>
<evidence type="ECO:0000256" key="5">
    <source>
        <dbReference type="ARBA" id="ARBA00023004"/>
    </source>
</evidence>
<accession>A0A937JA08</accession>
<keyword evidence="5" id="KW-0408">Iron</keyword>